<feature type="compositionally biased region" description="Basic and acidic residues" evidence="1">
    <location>
        <begin position="319"/>
        <end position="330"/>
    </location>
</feature>
<proteinExistence type="predicted"/>
<comment type="caution">
    <text evidence="2">The sequence shown here is derived from an EMBL/GenBank/DDBJ whole genome shotgun (WGS) entry which is preliminary data.</text>
</comment>
<feature type="region of interest" description="Disordered" evidence="1">
    <location>
        <begin position="319"/>
        <end position="376"/>
    </location>
</feature>
<organism evidence="2 3">
    <name type="scientific">Acanthosepion pharaonis</name>
    <name type="common">Pharaoh cuttlefish</name>
    <name type="synonym">Sepia pharaonis</name>
    <dbReference type="NCBI Taxonomy" id="158019"/>
    <lineage>
        <taxon>Eukaryota</taxon>
        <taxon>Metazoa</taxon>
        <taxon>Spiralia</taxon>
        <taxon>Lophotrochozoa</taxon>
        <taxon>Mollusca</taxon>
        <taxon>Cephalopoda</taxon>
        <taxon>Coleoidea</taxon>
        <taxon>Decapodiformes</taxon>
        <taxon>Sepiida</taxon>
        <taxon>Sepiina</taxon>
        <taxon>Sepiidae</taxon>
        <taxon>Acanthosepion</taxon>
    </lineage>
</organism>
<feature type="compositionally biased region" description="Polar residues" evidence="1">
    <location>
        <begin position="351"/>
        <end position="364"/>
    </location>
</feature>
<accession>A0A812CZY0</accession>
<name>A0A812CZY0_ACAPH</name>
<protein>
    <submittedName>
        <fullName evidence="2">Uncharacterized protein</fullName>
    </submittedName>
</protein>
<evidence type="ECO:0000313" key="3">
    <source>
        <dbReference type="Proteomes" id="UP000597762"/>
    </source>
</evidence>
<dbReference type="AlphaFoldDB" id="A0A812CZY0"/>
<evidence type="ECO:0000256" key="1">
    <source>
        <dbReference type="SAM" id="MobiDB-lite"/>
    </source>
</evidence>
<reference evidence="2" key="1">
    <citation type="submission" date="2021-01" db="EMBL/GenBank/DDBJ databases">
        <authorList>
            <person name="Li R."/>
            <person name="Bekaert M."/>
        </authorList>
    </citation>
    <scope>NUCLEOTIDE SEQUENCE</scope>
    <source>
        <strain evidence="2">Farmed</strain>
    </source>
</reference>
<dbReference type="Proteomes" id="UP000597762">
    <property type="component" value="Unassembled WGS sequence"/>
</dbReference>
<sequence length="467" mass="52703">MPRCSYPINPWLLNFIVHQKKGRSATTLHVLKCIDGPFPDGSKMMLVGDGELLITAQFATDSFEKLEASEEEEIWEKSLIMVKDWDIRLLLKETKEKSEYIMDIKRFVIWYDETGLSSKNTMVPCESHPQIQENIARIWAENHPFNQLVSDPQDSDKTDNTVNSIPLTILLEEIEKGNDKSNSEEESFNLIPNAGSILTVSAENLQQKFETENIQDFIINPKDAELLEAIVEWQNGNNVSENAPEKSTSEIPVSVLAGTSTLKYQFKPSKVCQKTVVVTPTTLKRCLHQDEIMAPRPNSDAEEEEIRLFNLSSVLNEDRCSPMKDDDQSFRKNAKNVKNSSKVVPCPATNEAASVSDKSSSQEDAPNEGPPTVSHRHLLPCLVKTSLAATEKNNLLTNSLHKEAQPVEIYATCQEMFPKHASCSSLLPPSNQLTVQNNLNNIHLPKETMESINAYWSLSHNRLWQRR</sequence>
<dbReference type="OrthoDB" id="6122865at2759"/>
<keyword evidence="3" id="KW-1185">Reference proteome</keyword>
<dbReference type="Gene3D" id="2.40.50.960">
    <property type="match status" value="1"/>
</dbReference>
<dbReference type="EMBL" id="CAHIKZ030002446">
    <property type="protein sequence ID" value="CAE1287099.1"/>
    <property type="molecule type" value="Genomic_DNA"/>
</dbReference>
<evidence type="ECO:0000313" key="2">
    <source>
        <dbReference type="EMBL" id="CAE1287099.1"/>
    </source>
</evidence>
<gene>
    <name evidence="2" type="ORF">SPHA_46380</name>
</gene>